<keyword evidence="6" id="KW-1185">Reference proteome</keyword>
<feature type="chain" id="PRO_5045795071" evidence="4">
    <location>
        <begin position="30"/>
        <end position="658"/>
    </location>
</feature>
<dbReference type="PANTHER" id="PTHR40088:SF2">
    <property type="entry name" value="SECRETED SUGAR HYDROLASE"/>
    <property type="match status" value="1"/>
</dbReference>
<dbReference type="PANTHER" id="PTHR40088">
    <property type="entry name" value="PECTATE LYASE (EUROFUNG)"/>
    <property type="match status" value="1"/>
</dbReference>
<sequence>MPRSRKGPWSAAALLAALAVVVAGQPAAAHPVKYRTGTTYYVAPSGQDTAGGKSPRAPFRHIQKCADVMVPGDTCLVLSGTYEETVVPARSGTPELPITYRAAPDAKVTVSGASRIGGFEPVTAAEVTEIAKSDPFAPNSQFSDAVADGHIYRTDVDLGPDVTTVQVFTDKKMGIEAQWPYPGLDLLDPTLQYAGEGSADATIADADLTRPAGYWGGARALTGYWYVSATTTVKSSAAGSVTLEAAPPCVHKVVPKETRYALSGKIGELARPGEWFYDPTTKRLYVYGTDDPDTHTVEAKRRTLGFDLTNTSHTTVEGIGLFATTIRTGPSSTGVTLDGINGRYLSHYTDITRGATDCGSTVTRGVGDTGIILDGTRNKIVNSDLSLSAGNGVALRGQNNTATDNAIHDVDYMGTYAAGIAVQGNSQTVTHNTISRVGRSGINLQWNEVSGLAPGKDLIAYNDISGYARLSLDVAAIYTCCSAWMMGTSIDHNVLHDPAPATTSTTFGISGIYADNGQSDLVIANNVGWGNREGTVMLNGLGTGSHDNSVYNNTGGMTLFYVKEPGQSTGTRIYNNIGTIRGLDGATNGGLVLSNNLPAGVDPLFVDAANHDYRLTAESPARNQAIPLPGINDGSTDATPSLGAFQYGAPEWTAGARR</sequence>
<organism evidence="5 6">
    <name type="scientific">Streptomyces gelaticus</name>
    <dbReference type="NCBI Taxonomy" id="285446"/>
    <lineage>
        <taxon>Bacteria</taxon>
        <taxon>Bacillati</taxon>
        <taxon>Actinomycetota</taxon>
        <taxon>Actinomycetes</taxon>
        <taxon>Kitasatosporales</taxon>
        <taxon>Streptomycetaceae</taxon>
        <taxon>Streptomyces</taxon>
    </lineage>
</organism>
<gene>
    <name evidence="5" type="ORF">GCM10015535_31770</name>
</gene>
<evidence type="ECO:0000256" key="4">
    <source>
        <dbReference type="SAM" id="SignalP"/>
    </source>
</evidence>
<keyword evidence="3 4" id="KW-0732">Signal</keyword>
<feature type="signal peptide" evidence="4">
    <location>
        <begin position="1"/>
        <end position="29"/>
    </location>
</feature>
<dbReference type="Proteomes" id="UP000660675">
    <property type="component" value="Unassembled WGS sequence"/>
</dbReference>
<protein>
    <submittedName>
        <fullName evidence="5">Sugar hydrolase</fullName>
    </submittedName>
</protein>
<evidence type="ECO:0000256" key="3">
    <source>
        <dbReference type="ARBA" id="ARBA00022729"/>
    </source>
</evidence>
<comment type="subcellular location">
    <subcellularLocation>
        <location evidence="1">Secreted</location>
    </subcellularLocation>
</comment>
<name>A0ABQ2VYK4_9ACTN</name>
<dbReference type="SUPFAM" id="SSF51126">
    <property type="entry name" value="Pectin lyase-like"/>
    <property type="match status" value="1"/>
</dbReference>
<dbReference type="EMBL" id="BMTF01000009">
    <property type="protein sequence ID" value="GGV85343.1"/>
    <property type="molecule type" value="Genomic_DNA"/>
</dbReference>
<comment type="caution">
    <text evidence="5">The sequence shown here is derived from an EMBL/GenBank/DDBJ whole genome shotgun (WGS) entry which is preliminary data.</text>
</comment>
<evidence type="ECO:0000256" key="2">
    <source>
        <dbReference type="ARBA" id="ARBA00022525"/>
    </source>
</evidence>
<dbReference type="Gene3D" id="2.160.20.10">
    <property type="entry name" value="Single-stranded right-handed beta-helix, Pectin lyase-like"/>
    <property type="match status" value="2"/>
</dbReference>
<proteinExistence type="predicted"/>
<keyword evidence="2" id="KW-0964">Secreted</keyword>
<dbReference type="GO" id="GO:0016787">
    <property type="term" value="F:hydrolase activity"/>
    <property type="evidence" value="ECO:0007669"/>
    <property type="project" value="UniProtKB-KW"/>
</dbReference>
<dbReference type="InterPro" id="IPR052052">
    <property type="entry name" value="Polysaccharide_Lyase_9"/>
</dbReference>
<evidence type="ECO:0000313" key="5">
    <source>
        <dbReference type="EMBL" id="GGV85343.1"/>
    </source>
</evidence>
<reference evidence="6" key="1">
    <citation type="journal article" date="2019" name="Int. J. Syst. Evol. Microbiol.">
        <title>The Global Catalogue of Microorganisms (GCM) 10K type strain sequencing project: providing services to taxonomists for standard genome sequencing and annotation.</title>
        <authorList>
            <consortium name="The Broad Institute Genomics Platform"/>
            <consortium name="The Broad Institute Genome Sequencing Center for Infectious Disease"/>
            <person name="Wu L."/>
            <person name="Ma J."/>
        </authorList>
    </citation>
    <scope>NUCLEOTIDE SEQUENCE [LARGE SCALE GENOMIC DNA]</scope>
    <source>
        <strain evidence="6">JCM 4376</strain>
    </source>
</reference>
<accession>A0ABQ2VYK4</accession>
<evidence type="ECO:0000256" key="1">
    <source>
        <dbReference type="ARBA" id="ARBA00004613"/>
    </source>
</evidence>
<dbReference type="InterPro" id="IPR011050">
    <property type="entry name" value="Pectin_lyase_fold/virulence"/>
</dbReference>
<keyword evidence="5" id="KW-0378">Hydrolase</keyword>
<dbReference type="InterPro" id="IPR012334">
    <property type="entry name" value="Pectin_lyas_fold"/>
</dbReference>
<evidence type="ECO:0000313" key="6">
    <source>
        <dbReference type="Proteomes" id="UP000660675"/>
    </source>
</evidence>
<dbReference type="RefSeq" id="WP_229866960.1">
    <property type="nucleotide sequence ID" value="NZ_BMTF01000009.1"/>
</dbReference>